<evidence type="ECO:0000256" key="20">
    <source>
        <dbReference type="RuleBase" id="RU361146"/>
    </source>
</evidence>
<keyword evidence="13 20" id="KW-0067">ATP-binding</keyword>
<evidence type="ECO:0000256" key="15">
    <source>
        <dbReference type="ARBA" id="ARBA00022951"/>
    </source>
</evidence>
<keyword evidence="6" id="KW-0597">Phosphoprotein</keyword>
<dbReference type="FunFam" id="3.40.1110.10:FF:000003">
    <property type="entry name" value="Calcium-transporting ATPase"/>
    <property type="match status" value="1"/>
</dbReference>
<feature type="transmembrane region" description="Helical" evidence="20">
    <location>
        <begin position="800"/>
        <end position="819"/>
    </location>
</feature>
<keyword evidence="11" id="KW-0256">Endoplasmic reticulum</keyword>
<evidence type="ECO:0000256" key="11">
    <source>
        <dbReference type="ARBA" id="ARBA00022824"/>
    </source>
</evidence>
<dbReference type="InterPro" id="IPR006068">
    <property type="entry name" value="ATPase_P-typ_cation-transptr_C"/>
</dbReference>
<comment type="cofactor">
    <cofactor evidence="1">
        <name>Mg(2+)</name>
        <dbReference type="ChEBI" id="CHEBI:18420"/>
    </cofactor>
</comment>
<proteinExistence type="inferred from homology"/>
<feature type="transmembrane region" description="Helical" evidence="20">
    <location>
        <begin position="84"/>
        <end position="107"/>
    </location>
</feature>
<evidence type="ECO:0000256" key="13">
    <source>
        <dbReference type="ARBA" id="ARBA00022840"/>
    </source>
</evidence>
<dbReference type="InterPro" id="IPR059000">
    <property type="entry name" value="ATPase_P-type_domA"/>
</dbReference>
<dbReference type="InterPro" id="IPR023298">
    <property type="entry name" value="ATPase_P-typ_TM_dom_sf"/>
</dbReference>
<evidence type="ECO:0000313" key="22">
    <source>
        <dbReference type="Ensembl" id="ENSGACP00000059133.1"/>
    </source>
</evidence>
<protein>
    <recommendedName>
        <fullName evidence="20">Calcium-transporting ATPase</fullName>
        <ecNumber evidence="20">7.2.2.10</ecNumber>
    </recommendedName>
</protein>
<dbReference type="SFLD" id="SFLDF00027">
    <property type="entry name" value="p-type_atpase"/>
    <property type="match status" value="1"/>
</dbReference>
<dbReference type="GO" id="GO:0016887">
    <property type="term" value="F:ATP hydrolysis activity"/>
    <property type="evidence" value="ECO:0007669"/>
    <property type="project" value="InterPro"/>
</dbReference>
<accession>A0AAQ4R930</accession>
<dbReference type="GO" id="GO:0005524">
    <property type="term" value="F:ATP binding"/>
    <property type="evidence" value="ECO:0007669"/>
    <property type="project" value="UniProtKB-KW"/>
</dbReference>
<feature type="transmembrane region" description="Helical" evidence="20">
    <location>
        <begin position="1069"/>
        <end position="1088"/>
    </location>
</feature>
<evidence type="ECO:0000256" key="9">
    <source>
        <dbReference type="ARBA" id="ARBA00022723"/>
    </source>
</evidence>
<keyword evidence="7 20" id="KW-0109">Calcium transport</keyword>
<dbReference type="Gene3D" id="1.20.1110.10">
    <property type="entry name" value="Calcium-transporting ATPase, transmembrane domain"/>
    <property type="match status" value="2"/>
</dbReference>
<keyword evidence="12 20" id="KW-0106">Calcium</keyword>
<comment type="similarity">
    <text evidence="4 20">Belongs to the cation transport ATPase (P-type) (TC 3.A.3) family. Type IIA subfamily.</text>
</comment>
<dbReference type="PRINTS" id="PR00119">
    <property type="entry name" value="CATATPASE"/>
</dbReference>
<organism evidence="22 23">
    <name type="scientific">Gasterosteus aculeatus aculeatus</name>
    <name type="common">three-spined stickleback</name>
    <dbReference type="NCBI Taxonomy" id="481459"/>
    <lineage>
        <taxon>Eukaryota</taxon>
        <taxon>Metazoa</taxon>
        <taxon>Chordata</taxon>
        <taxon>Craniata</taxon>
        <taxon>Vertebrata</taxon>
        <taxon>Euteleostomi</taxon>
        <taxon>Actinopterygii</taxon>
        <taxon>Neopterygii</taxon>
        <taxon>Teleostei</taxon>
        <taxon>Neoteleostei</taxon>
        <taxon>Acanthomorphata</taxon>
        <taxon>Eupercaria</taxon>
        <taxon>Perciformes</taxon>
        <taxon>Cottioidei</taxon>
        <taxon>Gasterosteales</taxon>
        <taxon>Gasterosteidae</taxon>
        <taxon>Gasterosteus</taxon>
    </lineage>
</organism>
<evidence type="ECO:0000256" key="19">
    <source>
        <dbReference type="ARBA" id="ARBA00023136"/>
    </source>
</evidence>
<dbReference type="GO" id="GO:0046872">
    <property type="term" value="F:metal ion binding"/>
    <property type="evidence" value="ECO:0007669"/>
    <property type="project" value="UniProtKB-KW"/>
</dbReference>
<dbReference type="SUPFAM" id="SSF81660">
    <property type="entry name" value="Metal cation-transporting ATPase, ATP-binding domain N"/>
    <property type="match status" value="1"/>
</dbReference>
<feature type="transmembrane region" description="Helical" evidence="20">
    <location>
        <begin position="60"/>
        <end position="78"/>
    </location>
</feature>
<keyword evidence="16" id="KW-1278">Translocase</keyword>
<feature type="domain" description="Cation-transporting P-type ATPase N-terminal" evidence="21">
    <location>
        <begin position="3"/>
        <end position="77"/>
    </location>
</feature>
<feature type="transmembrane region" description="Helical" evidence="20">
    <location>
        <begin position="260"/>
        <end position="280"/>
    </location>
</feature>
<dbReference type="NCBIfam" id="TIGR01116">
    <property type="entry name" value="ATPase-IIA1_Ca"/>
    <property type="match status" value="1"/>
</dbReference>
<dbReference type="InterPro" id="IPR044492">
    <property type="entry name" value="P_typ_ATPase_HD_dom"/>
</dbReference>
<dbReference type="Gene3D" id="3.40.50.1000">
    <property type="entry name" value="HAD superfamily/HAD-like"/>
    <property type="match status" value="1"/>
</dbReference>
<reference evidence="22" key="3">
    <citation type="submission" date="2025-09" db="UniProtKB">
        <authorList>
            <consortium name="Ensembl"/>
        </authorList>
    </citation>
    <scope>IDENTIFICATION</scope>
</reference>
<dbReference type="Pfam" id="PF00689">
    <property type="entry name" value="Cation_ATPase_C"/>
    <property type="match status" value="1"/>
</dbReference>
<evidence type="ECO:0000256" key="16">
    <source>
        <dbReference type="ARBA" id="ARBA00022967"/>
    </source>
</evidence>
<dbReference type="InterPro" id="IPR018303">
    <property type="entry name" value="ATPase_P-typ_P_site"/>
</dbReference>
<dbReference type="SFLD" id="SFLDG00002">
    <property type="entry name" value="C1.7:_P-type_atpase_like"/>
    <property type="match status" value="1"/>
</dbReference>
<dbReference type="GeneTree" id="ENSGT00940000165861"/>
<keyword evidence="15" id="KW-0703">Sarcoplasmic reticulum</keyword>
<evidence type="ECO:0000313" key="23">
    <source>
        <dbReference type="Proteomes" id="UP000007635"/>
    </source>
</evidence>
<keyword evidence="23" id="KW-1185">Reference proteome</keyword>
<dbReference type="NCBIfam" id="TIGR01494">
    <property type="entry name" value="ATPase_P-type"/>
    <property type="match status" value="2"/>
</dbReference>
<evidence type="ECO:0000256" key="18">
    <source>
        <dbReference type="ARBA" id="ARBA00023065"/>
    </source>
</evidence>
<evidence type="ECO:0000256" key="5">
    <source>
        <dbReference type="ARBA" id="ARBA00022448"/>
    </source>
</evidence>
<evidence type="ECO:0000259" key="21">
    <source>
        <dbReference type="SMART" id="SM00831"/>
    </source>
</evidence>
<dbReference type="EC" id="7.2.2.10" evidence="20"/>
<dbReference type="CDD" id="cd02083">
    <property type="entry name" value="P-type_ATPase_SERCA"/>
    <property type="match status" value="1"/>
</dbReference>
<name>A0AAQ4R930_GASAC</name>
<keyword evidence="14" id="KW-0460">Magnesium</keyword>
<comment type="function">
    <text evidence="20">Catalyzes the hydrolysis of ATP coupled with the transport of calcium.</text>
</comment>
<sequence>MDNGHTKTVEEVLGFFNVNESTGLSCEQLKKTRERWGPNELPAEEGKSLWELVLEQFEDLLVRILLLAACISFALAWFEEGEGTITAFVEPFVILLILIANAIVGVWQERNAENAIEALKEYEPEMGKVYRQDKKSVQRVKARDIVPGDIVEVAVGDKVPADIRLTSICSTTLRVDQSILTGESVSVIKHTDPVPDPRAVNQDKKNMLFSGTNIAAGRAIGVVVATGVQTEIGKIRDEMAATEPERTPLQQKLDQFGEQLSKVISVICVAVWAINVGHFSDPVHGGSWLRGAVYYFKIAVALAVAAIPEGLPAVITTCLALGTRRMARKNAIVRSLPSVETLGCTSVICSDKTGTLTTNQMSVCRMFVVDSVSGERCSLNEFTVTGSTYAPEGEVYKDGSLVKPSRYEGLVEMASICALCNDSSLDYNEAKGAFEKVGEATETALCCLVEKMNVFDSDLIGLRPAERATACCSVIKQLMRKELTLEFSRDRKSMSVFCSSNKLTRSTSGAKMFVKGAPETVLERCNYIRVSGSSRVPLSLAVREQLLSNVREWGSGRDMLRCLAMATRDTPPDIRSLNLENSAVFADYESDLTFVGCVGMLDPPRKEVLSAVRMCRQAGIRVIMITGDNKGTALSICRRVGIITEQDEEQGGIIGGLTGREFDELPPHLQRQACRTARCFARVEPAHKSRIVEYLQSLNDITAMTGDGVNDAPALKKAEIGIAMGSGTAVAKSASEMILADDNFSTIVAAVEEGRAIYNNMKQFIRYLISSNIGEVVWLVNEQKTWCTKIQSVDHLGVSLLPSLPSVFSILFSIFLTAALGMPEALIPVQLLWVNLVTDGFPATALGFNPPDLDIMSRPPRSPKEPLISSWLFCRYLIVGCYVGAATVGAAAWWFMAAHDGPKLSFYQLSHYLQCSEGHDEFAGVQCSVFESPYPMTMALSVLVTIEMCNALNSLSENQSLVKMPPWSNPWLVGAICLSMALHFLILYVDPLPVVFQIRPLSWPQWVVVLKMSLPVILMDEALKFLARNYIEPGSQVQSLEEEEEQRRMGPSTGLVGAMMAGLRQSLKGVSWSFVLISAPLLIWIFSLDSDITNIFWE</sequence>
<evidence type="ECO:0000256" key="14">
    <source>
        <dbReference type="ARBA" id="ARBA00022842"/>
    </source>
</evidence>
<feature type="transmembrane region" description="Helical" evidence="20">
    <location>
        <begin position="292"/>
        <end position="321"/>
    </location>
</feature>
<dbReference type="AlphaFoldDB" id="A0AAQ4R930"/>
<evidence type="ECO:0000256" key="1">
    <source>
        <dbReference type="ARBA" id="ARBA00001946"/>
    </source>
</evidence>
<dbReference type="SFLD" id="SFLDS00003">
    <property type="entry name" value="Haloacid_Dehalogenase"/>
    <property type="match status" value="1"/>
</dbReference>
<dbReference type="SMART" id="SM00831">
    <property type="entry name" value="Cation_ATPase_N"/>
    <property type="match status" value="1"/>
</dbReference>
<dbReference type="SUPFAM" id="SSF81653">
    <property type="entry name" value="Calcium ATPase, transduction domain A"/>
    <property type="match status" value="1"/>
</dbReference>
<dbReference type="InterPro" id="IPR004014">
    <property type="entry name" value="ATPase_P-typ_cation-transptr_N"/>
</dbReference>
<dbReference type="InterPro" id="IPR023299">
    <property type="entry name" value="ATPase_P-typ_cyto_dom_N"/>
</dbReference>
<evidence type="ECO:0000256" key="4">
    <source>
        <dbReference type="ARBA" id="ARBA00005675"/>
    </source>
</evidence>
<dbReference type="FunFam" id="1.20.1110.10:FF:000065">
    <property type="entry name" value="Sarcoplasmic/endoplasmic reticulum calcium ATPase 1"/>
    <property type="match status" value="3"/>
</dbReference>
<dbReference type="GO" id="GO:0005388">
    <property type="term" value="F:P-type calcium transporter activity"/>
    <property type="evidence" value="ECO:0007669"/>
    <property type="project" value="UniProtKB-EC"/>
</dbReference>
<dbReference type="Pfam" id="PF13246">
    <property type="entry name" value="Cation_ATPase"/>
    <property type="match status" value="1"/>
</dbReference>
<dbReference type="GO" id="GO:0033017">
    <property type="term" value="C:sarcoplasmic reticulum membrane"/>
    <property type="evidence" value="ECO:0007669"/>
    <property type="project" value="UniProtKB-SubCell"/>
</dbReference>
<dbReference type="InterPro" id="IPR023214">
    <property type="entry name" value="HAD_sf"/>
</dbReference>
<dbReference type="Ensembl" id="ENSGACT00000074663.1">
    <property type="protein sequence ID" value="ENSGACP00000059133.1"/>
    <property type="gene ID" value="ENSGACG00000016342.2"/>
</dbReference>
<reference evidence="22" key="2">
    <citation type="submission" date="2025-08" db="UniProtKB">
        <authorList>
            <consortium name="Ensembl"/>
        </authorList>
    </citation>
    <scope>IDENTIFICATION</scope>
</reference>
<keyword evidence="10 20" id="KW-0547">Nucleotide-binding</keyword>
<dbReference type="Gene3D" id="3.40.1110.10">
    <property type="entry name" value="Calcium-transporting ATPase, cytoplasmic domain N"/>
    <property type="match status" value="1"/>
</dbReference>
<feature type="transmembrane region" description="Helical" evidence="20">
    <location>
        <begin position="971"/>
        <end position="989"/>
    </location>
</feature>
<keyword evidence="5 20" id="KW-0813">Transport</keyword>
<dbReference type="Pfam" id="PF08282">
    <property type="entry name" value="Hydrolase_3"/>
    <property type="match status" value="1"/>
</dbReference>
<keyword evidence="17 20" id="KW-1133">Transmembrane helix</keyword>
<keyword evidence="19 20" id="KW-0472">Membrane</keyword>
<reference evidence="22 23" key="1">
    <citation type="journal article" date="2021" name="G3 (Bethesda)">
        <title>Improved contiguity of the threespine stickleback genome using long-read sequencing.</title>
        <authorList>
            <person name="Nath S."/>
            <person name="Shaw D.E."/>
            <person name="White M.A."/>
        </authorList>
    </citation>
    <scope>NUCLEOTIDE SEQUENCE [LARGE SCALE GENOMIC DNA]</scope>
    <source>
        <strain evidence="22 23">Lake Benthic</strain>
    </source>
</reference>
<comment type="caution">
    <text evidence="20">Lacks conserved residue(s) required for the propagation of feature annotation.</text>
</comment>
<evidence type="ECO:0000256" key="6">
    <source>
        <dbReference type="ARBA" id="ARBA00022553"/>
    </source>
</evidence>
<keyword evidence="9" id="KW-0479">Metal-binding</keyword>
<dbReference type="Gene3D" id="2.70.150.10">
    <property type="entry name" value="Calcium-transporting ATPase, cytoplasmic transduction domain A"/>
    <property type="match status" value="1"/>
</dbReference>
<dbReference type="InterPro" id="IPR001757">
    <property type="entry name" value="P_typ_ATPase"/>
</dbReference>
<dbReference type="Proteomes" id="UP000007635">
    <property type="component" value="Chromosome IX"/>
</dbReference>
<dbReference type="Pfam" id="PF00690">
    <property type="entry name" value="Cation_ATPase_N"/>
    <property type="match status" value="1"/>
</dbReference>
<keyword evidence="18 20" id="KW-0406">Ion transport</keyword>
<dbReference type="FunFam" id="3.40.50.1000:FF:000005">
    <property type="entry name" value="Calcium-transporting ATPase 1"/>
    <property type="match status" value="1"/>
</dbReference>
<evidence type="ECO:0000256" key="3">
    <source>
        <dbReference type="ARBA" id="ARBA00004477"/>
    </source>
</evidence>
<feature type="transmembrane region" description="Helical" evidence="20">
    <location>
        <begin position="831"/>
        <end position="848"/>
    </location>
</feature>
<evidence type="ECO:0000256" key="2">
    <source>
        <dbReference type="ARBA" id="ARBA00004326"/>
    </source>
</evidence>
<dbReference type="InterPro" id="IPR005782">
    <property type="entry name" value="P-type_ATPase_IIA"/>
</dbReference>
<dbReference type="SUPFAM" id="SSF56784">
    <property type="entry name" value="HAD-like"/>
    <property type="match status" value="1"/>
</dbReference>
<dbReference type="SUPFAM" id="SSF81665">
    <property type="entry name" value="Calcium ATPase, transmembrane domain M"/>
    <property type="match status" value="2"/>
</dbReference>
<evidence type="ECO:0000256" key="17">
    <source>
        <dbReference type="ARBA" id="ARBA00022989"/>
    </source>
</evidence>
<keyword evidence="8 20" id="KW-0812">Transmembrane</keyword>
<dbReference type="InterPro" id="IPR036412">
    <property type="entry name" value="HAD-like_sf"/>
</dbReference>
<dbReference type="FunFam" id="2.70.150.10:FF:000143">
    <property type="entry name" value="Calcium-transporting ATPase"/>
    <property type="match status" value="1"/>
</dbReference>
<evidence type="ECO:0000256" key="7">
    <source>
        <dbReference type="ARBA" id="ARBA00022568"/>
    </source>
</evidence>
<comment type="catalytic activity">
    <reaction evidence="20">
        <text>Ca(2+)(in) + ATP + H2O = Ca(2+)(out) + ADP + phosphate + H(+)</text>
        <dbReference type="Rhea" id="RHEA:18105"/>
        <dbReference type="ChEBI" id="CHEBI:15377"/>
        <dbReference type="ChEBI" id="CHEBI:15378"/>
        <dbReference type="ChEBI" id="CHEBI:29108"/>
        <dbReference type="ChEBI" id="CHEBI:30616"/>
        <dbReference type="ChEBI" id="CHEBI:43474"/>
        <dbReference type="ChEBI" id="CHEBI:456216"/>
        <dbReference type="EC" id="7.2.2.10"/>
    </reaction>
</comment>
<dbReference type="PANTHER" id="PTHR42861">
    <property type="entry name" value="CALCIUM-TRANSPORTING ATPASE"/>
    <property type="match status" value="1"/>
</dbReference>
<dbReference type="PRINTS" id="PR00120">
    <property type="entry name" value="HATPASE"/>
</dbReference>
<comment type="subcellular location">
    <subcellularLocation>
        <location evidence="3">Endoplasmic reticulum membrane</location>
        <topology evidence="3">Multi-pass membrane protein</topology>
    </subcellularLocation>
    <subcellularLocation>
        <location evidence="20">Membrane</location>
        <topology evidence="20">Multi-pass membrane protein</topology>
    </subcellularLocation>
    <subcellularLocation>
        <location evidence="2">Sarcoplasmic reticulum membrane</location>
        <topology evidence="2">Multi-pass membrane protein</topology>
    </subcellularLocation>
</comment>
<feature type="transmembrane region" description="Helical" evidence="20">
    <location>
        <begin position="868"/>
        <end position="895"/>
    </location>
</feature>
<dbReference type="PROSITE" id="PS00154">
    <property type="entry name" value="ATPASE_E1_E2"/>
    <property type="match status" value="1"/>
</dbReference>
<dbReference type="Pfam" id="PF00122">
    <property type="entry name" value="E1-E2_ATPase"/>
    <property type="match status" value="1"/>
</dbReference>
<dbReference type="InterPro" id="IPR008250">
    <property type="entry name" value="ATPase_P-typ_transduc_dom_A_sf"/>
</dbReference>
<evidence type="ECO:0000256" key="10">
    <source>
        <dbReference type="ARBA" id="ARBA00022741"/>
    </source>
</evidence>
<evidence type="ECO:0000256" key="12">
    <source>
        <dbReference type="ARBA" id="ARBA00022837"/>
    </source>
</evidence>
<evidence type="ECO:0000256" key="8">
    <source>
        <dbReference type="ARBA" id="ARBA00022692"/>
    </source>
</evidence>